<proteinExistence type="predicted"/>
<feature type="signal peptide" evidence="2">
    <location>
        <begin position="1"/>
        <end position="24"/>
    </location>
</feature>
<feature type="region of interest" description="Disordered" evidence="1">
    <location>
        <begin position="544"/>
        <end position="768"/>
    </location>
</feature>
<feature type="compositionally biased region" description="Low complexity" evidence="1">
    <location>
        <begin position="620"/>
        <end position="632"/>
    </location>
</feature>
<evidence type="ECO:0000313" key="4">
    <source>
        <dbReference type="Proteomes" id="UP001168146"/>
    </source>
</evidence>
<gene>
    <name evidence="3" type="ORF">LTR82_017945</name>
</gene>
<feature type="compositionally biased region" description="Polar residues" evidence="1">
    <location>
        <begin position="560"/>
        <end position="582"/>
    </location>
</feature>
<dbReference type="Proteomes" id="UP001168146">
    <property type="component" value="Unassembled WGS sequence"/>
</dbReference>
<feature type="compositionally biased region" description="Low complexity" evidence="1">
    <location>
        <begin position="741"/>
        <end position="764"/>
    </location>
</feature>
<dbReference type="EMBL" id="JASUXU010000203">
    <property type="protein sequence ID" value="KAK0302232.1"/>
    <property type="molecule type" value="Genomic_DNA"/>
</dbReference>
<feature type="chain" id="PRO_5042969083" evidence="2">
    <location>
        <begin position="25"/>
        <end position="792"/>
    </location>
</feature>
<evidence type="ECO:0000256" key="2">
    <source>
        <dbReference type="SAM" id="SignalP"/>
    </source>
</evidence>
<evidence type="ECO:0000256" key="1">
    <source>
        <dbReference type="SAM" id="MobiDB-lite"/>
    </source>
</evidence>
<sequence length="792" mass="79397">MRLWSLPPCLLLLLTLSYTRSTTAASPSGGNATSSGTDIGDYILSGLGGATTTTSTATSTESALARAQRQAQSCSAEYAAFVSSVSSYDQYDGYNTTVKTTFVYTITSSQAPATTIATSLTRLCDGYARVVGQATTVNASASLVVSAETYNYTQSTSPTRYLGPSPTCSVSPSDCDLLWSSYSSASSLLVNNTTASFPAPPSCTFAGLDPTCTACQIEAASARLLYWPVTTVPGSGNLCNKMAETITAMPTGAPRSFVTSGLTITSPTVAISFGGLARMDGCGTTVDTIIAVKPDEISSVRGYHAFFSHWQFNFADLNYICASNVSSDVPMEERNDCYQAVPADAYFQGLQEISNNYILSPAQRANLTIWPNYAPELLPPATMMPIISSLWETNHQYCIINPLGAWDPPIALQAQTSVDAPIAPTSETTTAPAVATSTSLPAAAPANLATTSPASATAGSETTSIAVSDPAASSGTSTVVSTASQDPSVASELSSAPHSQSTTSQSVPDESTTLPSSTGDGPATSETSQSVQNPAGAIASLLAGGGTAASSQDAGPPRTTGEQEASVASTQQPGGGLSTTTLVPEVSNAAGPTGVSNSLSGDPSTTTGDDTRQPGGGSSGTTVVSEAASTAADLISASDGPGSESGSNAPAPAGNSNSPSSDPSTTTDPGSNPQQPGSGPSSTTPAAEASSDVTDPAGNSVRPGTDSSTTTDPSSNQQTLVSAAGTSLDSGADPTATITGPLSADPATSASSSPSNSSQTKTTSAASNEGSCGCLLGLMAATCLVIGVLMQH</sequence>
<accession>A0AAN6F4S2</accession>
<comment type="caution">
    <text evidence="3">The sequence shown here is derived from an EMBL/GenBank/DDBJ whole genome shotgun (WGS) entry which is preliminary data.</text>
</comment>
<evidence type="ECO:0000313" key="3">
    <source>
        <dbReference type="EMBL" id="KAK0302232.1"/>
    </source>
</evidence>
<feature type="compositionally biased region" description="Polar residues" evidence="1">
    <location>
        <begin position="716"/>
        <end position="729"/>
    </location>
</feature>
<name>A0AAN6F4S2_9PEZI</name>
<feature type="compositionally biased region" description="Polar residues" evidence="1">
    <location>
        <begin position="485"/>
        <end position="531"/>
    </location>
</feature>
<protein>
    <submittedName>
        <fullName evidence="3">Uncharacterized protein</fullName>
    </submittedName>
</protein>
<dbReference type="AlphaFoldDB" id="A0AAN6F4S2"/>
<feature type="region of interest" description="Disordered" evidence="1">
    <location>
        <begin position="452"/>
        <end position="531"/>
    </location>
</feature>
<feature type="compositionally biased region" description="Low complexity" evidence="1">
    <location>
        <begin position="705"/>
        <end position="715"/>
    </location>
</feature>
<feature type="compositionally biased region" description="Low complexity" evidence="1">
    <location>
        <begin position="645"/>
        <end position="691"/>
    </location>
</feature>
<keyword evidence="2" id="KW-0732">Signal</keyword>
<organism evidence="3 4">
    <name type="scientific">Friedmanniomyces endolithicus</name>
    <dbReference type="NCBI Taxonomy" id="329885"/>
    <lineage>
        <taxon>Eukaryota</taxon>
        <taxon>Fungi</taxon>
        <taxon>Dikarya</taxon>
        <taxon>Ascomycota</taxon>
        <taxon>Pezizomycotina</taxon>
        <taxon>Dothideomycetes</taxon>
        <taxon>Dothideomycetidae</taxon>
        <taxon>Mycosphaerellales</taxon>
        <taxon>Teratosphaeriaceae</taxon>
        <taxon>Friedmanniomyces</taxon>
    </lineage>
</organism>
<reference evidence="3" key="1">
    <citation type="submission" date="2021-12" db="EMBL/GenBank/DDBJ databases">
        <title>Black yeast isolated from Biological Soil Crust.</title>
        <authorList>
            <person name="Kurbessoian T."/>
        </authorList>
    </citation>
    <scope>NUCLEOTIDE SEQUENCE</scope>
    <source>
        <strain evidence="3">CCFEE 5208</strain>
    </source>
</reference>
<feature type="compositionally biased region" description="Low complexity" evidence="1">
    <location>
        <begin position="452"/>
        <end position="484"/>
    </location>
</feature>